<dbReference type="InterPro" id="IPR023271">
    <property type="entry name" value="Aquaporin-like"/>
</dbReference>
<evidence type="ECO:0000256" key="1">
    <source>
        <dbReference type="ARBA" id="ARBA00004141"/>
    </source>
</evidence>
<feature type="transmembrane region" description="Helical" evidence="6">
    <location>
        <begin position="57"/>
        <end position="78"/>
    </location>
</feature>
<dbReference type="InterPro" id="IPR000425">
    <property type="entry name" value="MIP"/>
</dbReference>
<dbReference type="EMBL" id="OV651819">
    <property type="protein sequence ID" value="CAH1113823.1"/>
    <property type="molecule type" value="Genomic_DNA"/>
</dbReference>
<evidence type="ECO:0000256" key="3">
    <source>
        <dbReference type="ARBA" id="ARBA00022989"/>
    </source>
</evidence>
<feature type="transmembrane region" description="Helical" evidence="6">
    <location>
        <begin position="99"/>
        <end position="118"/>
    </location>
</feature>
<dbReference type="Pfam" id="PF00230">
    <property type="entry name" value="MIP"/>
    <property type="match status" value="1"/>
</dbReference>
<dbReference type="Proteomes" id="UP001153636">
    <property type="component" value="Chromosome 7"/>
</dbReference>
<dbReference type="Gene3D" id="1.20.1080.10">
    <property type="entry name" value="Glycerol uptake facilitator protein"/>
    <property type="match status" value="1"/>
</dbReference>
<evidence type="ECO:0000256" key="2">
    <source>
        <dbReference type="ARBA" id="ARBA00022692"/>
    </source>
</evidence>
<evidence type="ECO:0000313" key="8">
    <source>
        <dbReference type="Proteomes" id="UP001153636"/>
    </source>
</evidence>
<organism evidence="7 8">
    <name type="scientific">Psylliodes chrysocephalus</name>
    <dbReference type="NCBI Taxonomy" id="3402493"/>
    <lineage>
        <taxon>Eukaryota</taxon>
        <taxon>Metazoa</taxon>
        <taxon>Ecdysozoa</taxon>
        <taxon>Arthropoda</taxon>
        <taxon>Hexapoda</taxon>
        <taxon>Insecta</taxon>
        <taxon>Pterygota</taxon>
        <taxon>Neoptera</taxon>
        <taxon>Endopterygota</taxon>
        <taxon>Coleoptera</taxon>
        <taxon>Polyphaga</taxon>
        <taxon>Cucujiformia</taxon>
        <taxon>Chrysomeloidea</taxon>
        <taxon>Chrysomelidae</taxon>
        <taxon>Galerucinae</taxon>
        <taxon>Alticini</taxon>
        <taxon>Psylliodes</taxon>
    </lineage>
</organism>
<feature type="transmembrane region" description="Helical" evidence="6">
    <location>
        <begin position="20"/>
        <end position="45"/>
    </location>
</feature>
<comment type="similarity">
    <text evidence="5">Belongs to the MIP/aquaporin (TC 1.A.8) family.</text>
</comment>
<dbReference type="AlphaFoldDB" id="A0A9P0DBR5"/>
<feature type="transmembrane region" description="Helical" evidence="6">
    <location>
        <begin position="182"/>
        <end position="198"/>
    </location>
</feature>
<keyword evidence="3 6" id="KW-1133">Transmembrane helix</keyword>
<name>A0A9P0DBR5_9CUCU</name>
<keyword evidence="4 6" id="KW-0472">Membrane</keyword>
<evidence type="ECO:0000313" key="7">
    <source>
        <dbReference type="EMBL" id="CAH1113823.1"/>
    </source>
</evidence>
<sequence>MARAKIIEIKDNMSTKDRIILCASEAGGTAILLFLGCMGCVNTLSAGGVVPHEQLSFTFGLAVMVAIQVFGHISGAHINPVVTVAAATLGNIPLLQVPIYFVGQFLGALLGYGLLWIATPDIHLGNAIISGVKQPGVCSPSFNPNISPGEACFVEFILSLILVLFCCGVWDSRNSDKHDSVPLRFGLAVAVLAMAGVSKK</sequence>
<comment type="subcellular location">
    <subcellularLocation>
        <location evidence="1">Membrane</location>
        <topology evidence="1">Multi-pass membrane protein</topology>
    </subcellularLocation>
</comment>
<proteinExistence type="inferred from homology"/>
<dbReference type="OrthoDB" id="3222at2759"/>
<evidence type="ECO:0000256" key="6">
    <source>
        <dbReference type="SAM" id="Phobius"/>
    </source>
</evidence>
<keyword evidence="5" id="KW-0813">Transport</keyword>
<dbReference type="PRINTS" id="PR00783">
    <property type="entry name" value="MINTRINSICP"/>
</dbReference>
<accession>A0A9P0DBR5</accession>
<keyword evidence="2 5" id="KW-0812">Transmembrane</keyword>
<gene>
    <name evidence="7" type="ORF">PSYICH_LOCUS13261</name>
</gene>
<dbReference type="GO" id="GO:0015267">
    <property type="term" value="F:channel activity"/>
    <property type="evidence" value="ECO:0007669"/>
    <property type="project" value="InterPro"/>
</dbReference>
<dbReference type="InterPro" id="IPR034294">
    <property type="entry name" value="Aquaporin_transptr"/>
</dbReference>
<dbReference type="PANTHER" id="PTHR19139:SF270">
    <property type="entry name" value="ENTOMOGLYCEROPORIN 1-RELATED"/>
    <property type="match status" value="1"/>
</dbReference>
<evidence type="ECO:0000256" key="5">
    <source>
        <dbReference type="RuleBase" id="RU000477"/>
    </source>
</evidence>
<keyword evidence="8" id="KW-1185">Reference proteome</keyword>
<reference evidence="7" key="1">
    <citation type="submission" date="2022-01" db="EMBL/GenBank/DDBJ databases">
        <authorList>
            <person name="King R."/>
        </authorList>
    </citation>
    <scope>NUCLEOTIDE SEQUENCE</scope>
</reference>
<dbReference type="GO" id="GO:0005886">
    <property type="term" value="C:plasma membrane"/>
    <property type="evidence" value="ECO:0007669"/>
    <property type="project" value="TreeGrafter"/>
</dbReference>
<feature type="transmembrane region" description="Helical" evidence="6">
    <location>
        <begin position="153"/>
        <end position="170"/>
    </location>
</feature>
<protein>
    <submittedName>
        <fullName evidence="7">Uncharacterized protein</fullName>
    </submittedName>
</protein>
<dbReference type="PANTHER" id="PTHR19139">
    <property type="entry name" value="AQUAPORIN TRANSPORTER"/>
    <property type="match status" value="1"/>
</dbReference>
<evidence type="ECO:0000256" key="4">
    <source>
        <dbReference type="ARBA" id="ARBA00023136"/>
    </source>
</evidence>
<dbReference type="SUPFAM" id="SSF81338">
    <property type="entry name" value="Aquaporin-like"/>
    <property type="match status" value="1"/>
</dbReference>